<organism evidence="11 12">
    <name type="scientific">Desulfotignum phosphitoxidans DSM 13687</name>
    <dbReference type="NCBI Taxonomy" id="1286635"/>
    <lineage>
        <taxon>Bacteria</taxon>
        <taxon>Pseudomonadati</taxon>
        <taxon>Thermodesulfobacteriota</taxon>
        <taxon>Desulfobacteria</taxon>
        <taxon>Desulfobacterales</taxon>
        <taxon>Desulfobacteraceae</taxon>
        <taxon>Desulfotignum</taxon>
    </lineage>
</organism>
<evidence type="ECO:0000313" key="12">
    <source>
        <dbReference type="Proteomes" id="UP000014216"/>
    </source>
</evidence>
<evidence type="ECO:0000256" key="2">
    <source>
        <dbReference type="ARBA" id="ARBA00007783"/>
    </source>
</evidence>
<keyword evidence="4" id="KW-1003">Cell membrane</keyword>
<evidence type="ECO:0000256" key="3">
    <source>
        <dbReference type="ARBA" id="ARBA00022448"/>
    </source>
</evidence>
<dbReference type="GO" id="GO:0015774">
    <property type="term" value="P:polysaccharide transport"/>
    <property type="evidence" value="ECO:0007669"/>
    <property type="project" value="UniProtKB-KW"/>
</dbReference>
<proteinExistence type="inferred from homology"/>
<dbReference type="GO" id="GO:0005886">
    <property type="term" value="C:plasma membrane"/>
    <property type="evidence" value="ECO:0007669"/>
    <property type="project" value="UniProtKB-SubCell"/>
</dbReference>
<dbReference type="OrthoDB" id="9786910at2"/>
<dbReference type="PATRIC" id="fig|1286635.3.peg.1171"/>
<dbReference type="PANTHER" id="PTHR30413">
    <property type="entry name" value="INNER MEMBRANE TRANSPORT PERMEASE"/>
    <property type="match status" value="1"/>
</dbReference>
<gene>
    <name evidence="11" type="primary">tagG</name>
    <name evidence="11" type="ORF">Dpo_2c01950</name>
</gene>
<evidence type="ECO:0000259" key="10">
    <source>
        <dbReference type="Pfam" id="PF01061"/>
    </source>
</evidence>
<keyword evidence="3" id="KW-0813">Transport</keyword>
<keyword evidence="12" id="KW-1185">Reference proteome</keyword>
<sequence>MRISDALRGFCFFFLDLWQNRSVIVQLTKRDFQNKYLGSYLGLPWAFVKPLAVIVVMWFAFTYGLKVGRVDENVPFAMWLMVGIIPWFYVSENVTGSIHSLQEYAFLIKNISFRASIIPLIKILTNSVIHLFFILVIVVICLAYGYTFSIYWIQVFYYMACSIVLTLGMSWFFSALQLFVRDIGHLLEVAVQLFFWGTPIIWSYRMLPEKYVIFLKLNPVFYLVEGYRNTFIYKVWFFEDWRTSVYFWCVMTGVLIAGALVFKKLKPHFADVL</sequence>
<keyword evidence="8 9" id="KW-0472">Membrane</keyword>
<evidence type="ECO:0000256" key="6">
    <source>
        <dbReference type="ARBA" id="ARBA00022989"/>
    </source>
</evidence>
<dbReference type="PANTHER" id="PTHR30413:SF10">
    <property type="entry name" value="CAPSULE POLYSACCHARIDE EXPORT INNER-MEMBRANE PROTEIN CTRC"/>
    <property type="match status" value="1"/>
</dbReference>
<evidence type="ECO:0000256" key="5">
    <source>
        <dbReference type="ARBA" id="ARBA00022692"/>
    </source>
</evidence>
<name>S0G718_9BACT</name>
<feature type="transmembrane region" description="Helical" evidence="9">
    <location>
        <begin position="151"/>
        <end position="173"/>
    </location>
</feature>
<dbReference type="InterPro" id="IPR013525">
    <property type="entry name" value="ABC2_TM"/>
</dbReference>
<keyword evidence="5 9" id="KW-0812">Transmembrane</keyword>
<dbReference type="Pfam" id="PF01061">
    <property type="entry name" value="ABC2_membrane"/>
    <property type="match status" value="1"/>
</dbReference>
<keyword evidence="6 9" id="KW-1133">Transmembrane helix</keyword>
<keyword evidence="7" id="KW-0625">Polysaccharide transport</keyword>
<evidence type="ECO:0000256" key="9">
    <source>
        <dbReference type="SAM" id="Phobius"/>
    </source>
</evidence>
<dbReference type="Proteomes" id="UP000014216">
    <property type="component" value="Unassembled WGS sequence"/>
</dbReference>
<protein>
    <submittedName>
        <fullName evidence="11">Teichoic acid translocation permease protein TagG</fullName>
    </submittedName>
</protein>
<comment type="subcellular location">
    <subcellularLocation>
        <location evidence="1">Cell membrane</location>
        <topology evidence="1">Multi-pass membrane protein</topology>
    </subcellularLocation>
</comment>
<dbReference type="EMBL" id="APJX01000002">
    <property type="protein sequence ID" value="EMS80506.1"/>
    <property type="molecule type" value="Genomic_DNA"/>
</dbReference>
<feature type="transmembrane region" description="Helical" evidence="9">
    <location>
        <begin position="37"/>
        <end position="61"/>
    </location>
</feature>
<evidence type="ECO:0000256" key="7">
    <source>
        <dbReference type="ARBA" id="ARBA00023047"/>
    </source>
</evidence>
<dbReference type="RefSeq" id="WP_006964766.1">
    <property type="nucleotide sequence ID" value="NZ_APJX01000002.1"/>
</dbReference>
<keyword evidence="7" id="KW-0762">Sugar transport</keyword>
<comment type="similarity">
    <text evidence="2">Belongs to the ABC-2 integral membrane protein family.</text>
</comment>
<feature type="transmembrane region" description="Helical" evidence="9">
    <location>
        <begin position="185"/>
        <end position="204"/>
    </location>
</feature>
<feature type="transmembrane region" description="Helical" evidence="9">
    <location>
        <begin position="123"/>
        <end position="145"/>
    </location>
</feature>
<feature type="transmembrane region" description="Helical" evidence="9">
    <location>
        <begin position="73"/>
        <end position="90"/>
    </location>
</feature>
<dbReference type="GO" id="GO:0140359">
    <property type="term" value="F:ABC-type transporter activity"/>
    <property type="evidence" value="ECO:0007669"/>
    <property type="project" value="InterPro"/>
</dbReference>
<evidence type="ECO:0000313" key="11">
    <source>
        <dbReference type="EMBL" id="EMS80506.1"/>
    </source>
</evidence>
<reference evidence="11 12" key="1">
    <citation type="journal article" date="2013" name="Genome Announc.">
        <title>Draft Genome Sequence of Desulfotignum phosphitoxidans DSM 13687 Strain FiPS-3.</title>
        <authorList>
            <person name="Poehlein A."/>
            <person name="Daniel R."/>
            <person name="Simeonova D.D."/>
        </authorList>
    </citation>
    <scope>NUCLEOTIDE SEQUENCE [LARGE SCALE GENOMIC DNA]</scope>
    <source>
        <strain evidence="11 12">DSM 13687</strain>
    </source>
</reference>
<dbReference type="GO" id="GO:0015920">
    <property type="term" value="P:lipopolysaccharide transport"/>
    <property type="evidence" value="ECO:0007669"/>
    <property type="project" value="TreeGrafter"/>
</dbReference>
<accession>S0G718</accession>
<feature type="domain" description="ABC-2 type transporter transmembrane" evidence="10">
    <location>
        <begin position="24"/>
        <end position="231"/>
    </location>
</feature>
<dbReference type="AlphaFoldDB" id="S0G718"/>
<comment type="caution">
    <text evidence="11">The sequence shown here is derived from an EMBL/GenBank/DDBJ whole genome shotgun (WGS) entry which is preliminary data.</text>
</comment>
<feature type="transmembrane region" description="Helical" evidence="9">
    <location>
        <begin position="245"/>
        <end position="262"/>
    </location>
</feature>
<evidence type="ECO:0000256" key="1">
    <source>
        <dbReference type="ARBA" id="ARBA00004651"/>
    </source>
</evidence>
<evidence type="ECO:0000256" key="4">
    <source>
        <dbReference type="ARBA" id="ARBA00022475"/>
    </source>
</evidence>
<evidence type="ECO:0000256" key="8">
    <source>
        <dbReference type="ARBA" id="ARBA00023136"/>
    </source>
</evidence>